<proteinExistence type="predicted"/>
<keyword evidence="1" id="KW-1133">Transmembrane helix</keyword>
<accession>A0ABV9PZ10</accession>
<sequence>MRYGLITSFLIKWLGTVAAVLFIGLFFPLYGVMNLFHAVLLGTVITIVGFVADRVIPTISNHIVAVFSDFLMAAVITYLGNFILPGMRVTWTFAVITGLLVAGVEIFFHAKFLPGRERG</sequence>
<comment type="caution">
    <text evidence="2">The sequence shown here is derived from an EMBL/GenBank/DDBJ whole genome shotgun (WGS) entry which is preliminary data.</text>
</comment>
<gene>
    <name evidence="2" type="ORF">ACFO8Q_06115</name>
</gene>
<dbReference type="Proteomes" id="UP001596002">
    <property type="component" value="Unassembled WGS sequence"/>
</dbReference>
<dbReference type="Pfam" id="PF10710">
    <property type="entry name" value="DUF2512"/>
    <property type="match status" value="1"/>
</dbReference>
<protein>
    <submittedName>
        <fullName evidence="2">DUF2512 family protein</fullName>
    </submittedName>
</protein>
<dbReference type="InterPro" id="IPR019649">
    <property type="entry name" value="DUF2512"/>
</dbReference>
<feature type="transmembrane region" description="Helical" evidence="1">
    <location>
        <begin position="35"/>
        <end position="52"/>
    </location>
</feature>
<evidence type="ECO:0000256" key="1">
    <source>
        <dbReference type="SAM" id="Phobius"/>
    </source>
</evidence>
<dbReference type="EMBL" id="JBHSHC010000034">
    <property type="protein sequence ID" value="MFC4766943.1"/>
    <property type="molecule type" value="Genomic_DNA"/>
</dbReference>
<evidence type="ECO:0000313" key="2">
    <source>
        <dbReference type="EMBL" id="MFC4766943.1"/>
    </source>
</evidence>
<dbReference type="RefSeq" id="WP_380024837.1">
    <property type="nucleotide sequence ID" value="NZ_JBHSHC010000034.1"/>
</dbReference>
<feature type="transmembrane region" description="Helical" evidence="1">
    <location>
        <begin position="64"/>
        <end position="84"/>
    </location>
</feature>
<name>A0ABV9PZ10_9BACL</name>
<keyword evidence="1" id="KW-0812">Transmembrane</keyword>
<feature type="transmembrane region" description="Helical" evidence="1">
    <location>
        <begin position="9"/>
        <end position="29"/>
    </location>
</feature>
<keyword evidence="1" id="KW-0472">Membrane</keyword>
<evidence type="ECO:0000313" key="3">
    <source>
        <dbReference type="Proteomes" id="UP001596002"/>
    </source>
</evidence>
<feature type="transmembrane region" description="Helical" evidence="1">
    <location>
        <begin position="90"/>
        <end position="108"/>
    </location>
</feature>
<reference evidence="3" key="1">
    <citation type="journal article" date="2019" name="Int. J. Syst. Evol. Microbiol.">
        <title>The Global Catalogue of Microorganisms (GCM) 10K type strain sequencing project: providing services to taxonomists for standard genome sequencing and annotation.</title>
        <authorList>
            <consortium name="The Broad Institute Genomics Platform"/>
            <consortium name="The Broad Institute Genome Sequencing Center for Infectious Disease"/>
            <person name="Wu L."/>
            <person name="Ma J."/>
        </authorList>
    </citation>
    <scope>NUCLEOTIDE SEQUENCE [LARGE SCALE GENOMIC DNA]</scope>
    <source>
        <strain evidence="3">WYCCWR 12678</strain>
    </source>
</reference>
<keyword evidence="3" id="KW-1185">Reference proteome</keyword>
<organism evidence="2 3">
    <name type="scientific">Effusibacillus consociatus</name>
    <dbReference type="NCBI Taxonomy" id="1117041"/>
    <lineage>
        <taxon>Bacteria</taxon>
        <taxon>Bacillati</taxon>
        <taxon>Bacillota</taxon>
        <taxon>Bacilli</taxon>
        <taxon>Bacillales</taxon>
        <taxon>Alicyclobacillaceae</taxon>
        <taxon>Effusibacillus</taxon>
    </lineage>
</organism>